<organism evidence="1 2">
    <name type="scientific">Thanatephorus cucumeris (strain AG1-IB / isolate 7/3/14)</name>
    <name type="common">Lettuce bottom rot fungus</name>
    <name type="synonym">Rhizoctonia solani</name>
    <dbReference type="NCBI Taxonomy" id="1108050"/>
    <lineage>
        <taxon>Eukaryota</taxon>
        <taxon>Fungi</taxon>
        <taxon>Dikarya</taxon>
        <taxon>Basidiomycota</taxon>
        <taxon>Agaricomycotina</taxon>
        <taxon>Agaricomycetes</taxon>
        <taxon>Cantharellales</taxon>
        <taxon>Ceratobasidiaceae</taxon>
        <taxon>Rhizoctonia</taxon>
        <taxon>Rhizoctonia solani AG-1</taxon>
    </lineage>
</organism>
<keyword evidence="2" id="KW-1185">Reference proteome</keyword>
<proteinExistence type="predicted"/>
<dbReference type="AlphaFoldDB" id="A0A0B7FSC6"/>
<sequence length="75" mass="8789">MSALWWYCSRHNMNVRGAPATRHMTVSFHFISFHNSLSIVISSHYYIHKQRSLSIYTLAPPVLSLQNSFEYEKLS</sequence>
<dbReference type="EMBL" id="LN679137">
    <property type="protein sequence ID" value="CEL59072.1"/>
    <property type="molecule type" value="Genomic_DNA"/>
</dbReference>
<accession>A0A0B7FSC6</accession>
<evidence type="ECO:0000313" key="1">
    <source>
        <dbReference type="EMBL" id="CEL59072.1"/>
    </source>
</evidence>
<reference evidence="1 2" key="1">
    <citation type="submission" date="2014-11" db="EMBL/GenBank/DDBJ databases">
        <authorList>
            <person name="Wibberg Daniel"/>
        </authorList>
    </citation>
    <scope>NUCLEOTIDE SEQUENCE [LARGE SCALE GENOMIC DNA]</scope>
    <source>
        <strain evidence="1">Rhizoctonia solani AG1-IB 7/3/14</strain>
    </source>
</reference>
<evidence type="ECO:0000313" key="2">
    <source>
        <dbReference type="Proteomes" id="UP000059188"/>
    </source>
</evidence>
<gene>
    <name evidence="1" type="ORF">RSOLAG1IB_09059</name>
</gene>
<name>A0A0B7FSC6_THACB</name>
<protein>
    <submittedName>
        <fullName evidence="1">Uncharacterized protein</fullName>
    </submittedName>
</protein>
<dbReference type="Proteomes" id="UP000059188">
    <property type="component" value="Unassembled WGS sequence"/>
</dbReference>